<keyword evidence="3 9" id="KW-0808">Transferase</keyword>
<evidence type="ECO:0000256" key="3">
    <source>
        <dbReference type="ARBA" id="ARBA00022679"/>
    </source>
</evidence>
<evidence type="ECO:0000256" key="4">
    <source>
        <dbReference type="ARBA" id="ARBA00022692"/>
    </source>
</evidence>
<proteinExistence type="inferred from homology"/>
<name>A0A7C4X9Z3_UNCW3</name>
<keyword evidence="6 7" id="KW-0472">Membrane</keyword>
<dbReference type="InterPro" id="IPR017475">
    <property type="entry name" value="EPS_sugar_tfrase"/>
</dbReference>
<accession>A0A7C4X9Z3</accession>
<evidence type="ECO:0000256" key="7">
    <source>
        <dbReference type="SAM" id="Phobius"/>
    </source>
</evidence>
<dbReference type="GO" id="GO:0016780">
    <property type="term" value="F:phosphotransferase activity, for other substituted phosphate groups"/>
    <property type="evidence" value="ECO:0007669"/>
    <property type="project" value="TreeGrafter"/>
</dbReference>
<dbReference type="Pfam" id="PF02397">
    <property type="entry name" value="Bac_transf"/>
    <property type="match status" value="1"/>
</dbReference>
<feature type="transmembrane region" description="Helical" evidence="7">
    <location>
        <begin position="41"/>
        <end position="61"/>
    </location>
</feature>
<dbReference type="PANTHER" id="PTHR30576">
    <property type="entry name" value="COLANIC BIOSYNTHESIS UDP-GLUCOSE LIPID CARRIER TRANSFERASE"/>
    <property type="match status" value="1"/>
</dbReference>
<evidence type="ECO:0000256" key="6">
    <source>
        <dbReference type="ARBA" id="ARBA00023136"/>
    </source>
</evidence>
<dbReference type="NCBIfam" id="TIGR03025">
    <property type="entry name" value="EPS_sugtrans"/>
    <property type="match status" value="1"/>
</dbReference>
<dbReference type="GO" id="GO:0016020">
    <property type="term" value="C:membrane"/>
    <property type="evidence" value="ECO:0007669"/>
    <property type="project" value="UniProtKB-SubCell"/>
</dbReference>
<organism evidence="9">
    <name type="scientific">candidate division WOR-3 bacterium</name>
    <dbReference type="NCBI Taxonomy" id="2052148"/>
    <lineage>
        <taxon>Bacteria</taxon>
        <taxon>Bacteria division WOR-3</taxon>
    </lineage>
</organism>
<evidence type="ECO:0000256" key="1">
    <source>
        <dbReference type="ARBA" id="ARBA00004141"/>
    </source>
</evidence>
<feature type="transmembrane region" description="Helical" evidence="7">
    <location>
        <begin position="73"/>
        <end position="93"/>
    </location>
</feature>
<comment type="similarity">
    <text evidence="2">Belongs to the bacterial sugar transferase family.</text>
</comment>
<protein>
    <submittedName>
        <fullName evidence="9">Sugar transferase</fullName>
    </submittedName>
</protein>
<evidence type="ECO:0000256" key="5">
    <source>
        <dbReference type="ARBA" id="ARBA00022989"/>
    </source>
</evidence>
<keyword evidence="4 7" id="KW-0812">Transmembrane</keyword>
<feature type="transmembrane region" description="Helical" evidence="7">
    <location>
        <begin position="7"/>
        <end position="29"/>
    </location>
</feature>
<comment type="caution">
    <text evidence="9">The sequence shown here is derived from an EMBL/GenBank/DDBJ whole genome shotgun (WGS) entry which is preliminary data.</text>
</comment>
<keyword evidence="5 7" id="KW-1133">Transmembrane helix</keyword>
<dbReference type="EMBL" id="DTGZ01000100">
    <property type="protein sequence ID" value="HGV97733.1"/>
    <property type="molecule type" value="Genomic_DNA"/>
</dbReference>
<sequence>MARKNELIILLAGDILFLFIAFFTAWQYSKINQPATSEHGIIANLGLIIYWLFIFQSFNLYKPRAEIQIMNGVFNMVKAIVLGMVILLSIAYLMNIDFFKVKGFLPSYCVMFSILLLWRFFLWGLIGEYGNKRTKKVILFKNGDGQNEVEYQGFTIVMEIDYSRIEKGLPKKILKENKIDGIIIDGNVKVQKEVLELISNFAESSYDIYISPKLYPVVYQNFLVKKIPDFELLQIIFHPLSAWDRFLKRLTDIILAAIALVILAPLFGFIALLIKIDSPGPVFYIQKRVGYRGKKFSLIKFRSMIQDAEKYTGPVWAKKDDKRITRMGKIMRPLRLDELPQLINVIRGDMSFVGPRPERPHFVSKFENMIPLYSLRHTVHPGITGLAQVKYSYDQTIDDVKKKLEYDLEYINNISLRMDMKIFLKTILTVLKREGAH</sequence>
<dbReference type="InterPro" id="IPR003362">
    <property type="entry name" value="Bact_transf"/>
</dbReference>
<feature type="domain" description="Bacterial sugar transferase" evidence="8">
    <location>
        <begin position="248"/>
        <end position="432"/>
    </location>
</feature>
<dbReference type="AlphaFoldDB" id="A0A7C4X9Z3"/>
<reference evidence="9" key="1">
    <citation type="journal article" date="2020" name="mSystems">
        <title>Genome- and Community-Level Interaction Insights into Carbon Utilization and Element Cycling Functions of Hydrothermarchaeota in Hydrothermal Sediment.</title>
        <authorList>
            <person name="Zhou Z."/>
            <person name="Liu Y."/>
            <person name="Xu W."/>
            <person name="Pan J."/>
            <person name="Luo Z.H."/>
            <person name="Li M."/>
        </authorList>
    </citation>
    <scope>NUCLEOTIDE SEQUENCE [LARGE SCALE GENOMIC DNA]</scope>
    <source>
        <strain evidence="9">SpSt-774</strain>
    </source>
</reference>
<evidence type="ECO:0000259" key="8">
    <source>
        <dbReference type="Pfam" id="PF02397"/>
    </source>
</evidence>
<evidence type="ECO:0000313" key="9">
    <source>
        <dbReference type="EMBL" id="HGV97733.1"/>
    </source>
</evidence>
<feature type="transmembrane region" description="Helical" evidence="7">
    <location>
        <begin position="253"/>
        <end position="274"/>
    </location>
</feature>
<evidence type="ECO:0000256" key="2">
    <source>
        <dbReference type="ARBA" id="ARBA00006464"/>
    </source>
</evidence>
<gene>
    <name evidence="9" type="ORF">ENV60_05500</name>
</gene>
<dbReference type="PANTHER" id="PTHR30576:SF0">
    <property type="entry name" value="UNDECAPRENYL-PHOSPHATE N-ACETYLGALACTOSAMINYL 1-PHOSPHATE TRANSFERASE-RELATED"/>
    <property type="match status" value="1"/>
</dbReference>
<comment type="subcellular location">
    <subcellularLocation>
        <location evidence="1">Membrane</location>
        <topology evidence="1">Multi-pass membrane protein</topology>
    </subcellularLocation>
</comment>
<feature type="transmembrane region" description="Helical" evidence="7">
    <location>
        <begin position="105"/>
        <end position="126"/>
    </location>
</feature>